<dbReference type="RefSeq" id="WP_146947792.1">
    <property type="nucleotide sequence ID" value="NZ_BJYV01000009.1"/>
</dbReference>
<keyword evidence="3" id="KW-1185">Reference proteome</keyword>
<evidence type="ECO:0008006" key="4">
    <source>
        <dbReference type="Google" id="ProtNLM"/>
    </source>
</evidence>
<organism evidence="2 3">
    <name type="scientific">Cyclobacterium qasimii</name>
    <dbReference type="NCBI Taxonomy" id="1350429"/>
    <lineage>
        <taxon>Bacteria</taxon>
        <taxon>Pseudomonadati</taxon>
        <taxon>Bacteroidota</taxon>
        <taxon>Cytophagia</taxon>
        <taxon>Cytophagales</taxon>
        <taxon>Cyclobacteriaceae</taxon>
        <taxon>Cyclobacterium</taxon>
    </lineage>
</organism>
<evidence type="ECO:0000313" key="3">
    <source>
        <dbReference type="Proteomes" id="UP000321301"/>
    </source>
</evidence>
<dbReference type="EMBL" id="BJYV01000009">
    <property type="protein sequence ID" value="GEO21752.1"/>
    <property type="molecule type" value="Genomic_DNA"/>
</dbReference>
<gene>
    <name evidence="2" type="ORF">CQA01_22860</name>
</gene>
<comment type="caution">
    <text evidence="2">The sequence shown here is derived from an EMBL/GenBank/DDBJ whole genome shotgun (WGS) entry which is preliminary data.</text>
</comment>
<feature type="signal peptide" evidence="1">
    <location>
        <begin position="1"/>
        <end position="21"/>
    </location>
</feature>
<reference evidence="2 3" key="1">
    <citation type="submission" date="2019-07" db="EMBL/GenBank/DDBJ databases">
        <title>Whole genome shotgun sequence of Cyclobacterium qasimii NBRC 106168.</title>
        <authorList>
            <person name="Hosoyama A."/>
            <person name="Uohara A."/>
            <person name="Ohji S."/>
            <person name="Ichikawa N."/>
        </authorList>
    </citation>
    <scope>NUCLEOTIDE SEQUENCE [LARGE SCALE GENOMIC DNA]</scope>
    <source>
        <strain evidence="2 3">NBRC 106168</strain>
    </source>
</reference>
<proteinExistence type="predicted"/>
<protein>
    <recommendedName>
        <fullName evidence="4">Carboxypeptidase regulatory-like domain-containing protein</fullName>
    </recommendedName>
</protein>
<keyword evidence="1" id="KW-0732">Signal</keyword>
<evidence type="ECO:0000256" key="1">
    <source>
        <dbReference type="SAM" id="SignalP"/>
    </source>
</evidence>
<evidence type="ECO:0000313" key="2">
    <source>
        <dbReference type="EMBL" id="GEO21752.1"/>
    </source>
</evidence>
<feature type="chain" id="PRO_5022195754" description="Carboxypeptidase regulatory-like domain-containing protein" evidence="1">
    <location>
        <begin position="22"/>
        <end position="156"/>
    </location>
</feature>
<sequence>MNKYSNLIYGCILLLFLFSSCKTNKISTQGIKGQIYWVEGNQMPQATGDTSTSFSPAAKKPVKRTIQIHQLTHINEASLGDYLFGNIETPLVASVETNNEGEFSVKLPPGKYSIFTVEEKGYFASIFDLDSYIHPVIVKENEWSNVEIIIDYKASF</sequence>
<accession>A0A512CC17</accession>
<name>A0A512CC17_9BACT</name>
<dbReference type="Proteomes" id="UP000321301">
    <property type="component" value="Unassembled WGS sequence"/>
</dbReference>
<dbReference type="PROSITE" id="PS51257">
    <property type="entry name" value="PROKAR_LIPOPROTEIN"/>
    <property type="match status" value="1"/>
</dbReference>
<dbReference type="AlphaFoldDB" id="A0A512CC17"/>